<dbReference type="InterPro" id="IPR011009">
    <property type="entry name" value="Kinase-like_dom_sf"/>
</dbReference>
<dbReference type="PROSITE" id="PS00108">
    <property type="entry name" value="PROTEIN_KINASE_ST"/>
    <property type="match status" value="1"/>
</dbReference>
<dbReference type="InterPro" id="IPR000719">
    <property type="entry name" value="Prot_kinase_dom"/>
</dbReference>
<dbReference type="InterPro" id="IPR053235">
    <property type="entry name" value="Ser_Thr_kinase"/>
</dbReference>
<evidence type="ECO:0000259" key="1">
    <source>
        <dbReference type="PROSITE" id="PS50011"/>
    </source>
</evidence>
<dbReference type="AlphaFoldDB" id="A0A520XEC1"/>
<dbReference type="Gene3D" id="1.10.510.10">
    <property type="entry name" value="Transferase(Phosphotransferase) domain 1"/>
    <property type="match status" value="1"/>
</dbReference>
<dbReference type="GO" id="GO:0005737">
    <property type="term" value="C:cytoplasm"/>
    <property type="evidence" value="ECO:0007669"/>
    <property type="project" value="TreeGrafter"/>
</dbReference>
<evidence type="ECO:0000313" key="2">
    <source>
        <dbReference type="EMBL" id="RZV39496.1"/>
    </source>
</evidence>
<accession>A0A520XEC1</accession>
<dbReference type="SMART" id="SM00220">
    <property type="entry name" value="S_TKc"/>
    <property type="match status" value="1"/>
</dbReference>
<organism evidence="2 3">
    <name type="scientific">Candidatus Acidulodesulfobacterium acidiphilum</name>
    <dbReference type="NCBI Taxonomy" id="2597224"/>
    <lineage>
        <taxon>Bacteria</taxon>
        <taxon>Deltaproteobacteria</taxon>
        <taxon>Candidatus Acidulodesulfobacterales</taxon>
        <taxon>Candidatus Acidulodesulfobacterium</taxon>
    </lineage>
</organism>
<gene>
    <name evidence="2" type="ORF">EVJ48_04705</name>
</gene>
<sequence>MLLKVKNEIKFDKSIKFLILDEIYPMNACTGRSLYKVKDLNTHLFYSLKVFDLSLNTLIAIKKEIVALNMSLDIPEIFPKARFIFENQEFAYLLIDWCEGITLKKYLDKFPLFNKNEELDLNEFKRRLIITEKIFEAIMLMYNSKIIHRDMKPENIIIQFNDKKEFRKIMIIDFGLANQKRNSEEEGTPEFQSPEQFCKRDFNLTDKTDIFSLAKIICIFFDIKGIRLYPNDALTNWKSMPEINLLGLFLEYHKKKKKFSEEKIKDIENINIDLNNAIRKCLSFNPSERPSGKELYYFFIFNVKNKINKYLKDY</sequence>
<proteinExistence type="predicted"/>
<protein>
    <recommendedName>
        <fullName evidence="1">Protein kinase domain-containing protein</fullName>
    </recommendedName>
</protein>
<dbReference type="InterPro" id="IPR008271">
    <property type="entry name" value="Ser/Thr_kinase_AS"/>
</dbReference>
<dbReference type="GO" id="GO:0004674">
    <property type="term" value="F:protein serine/threonine kinase activity"/>
    <property type="evidence" value="ECO:0007669"/>
    <property type="project" value="TreeGrafter"/>
</dbReference>
<dbReference type="Pfam" id="PF00069">
    <property type="entry name" value="Pkinase"/>
    <property type="match status" value="1"/>
</dbReference>
<dbReference type="GO" id="GO:0005524">
    <property type="term" value="F:ATP binding"/>
    <property type="evidence" value="ECO:0007669"/>
    <property type="project" value="InterPro"/>
</dbReference>
<dbReference type="Proteomes" id="UP000322454">
    <property type="component" value="Unassembled WGS sequence"/>
</dbReference>
<comment type="caution">
    <text evidence="2">The sequence shown here is derived from an EMBL/GenBank/DDBJ whole genome shotgun (WGS) entry which is preliminary data.</text>
</comment>
<dbReference type="SUPFAM" id="SSF56112">
    <property type="entry name" value="Protein kinase-like (PK-like)"/>
    <property type="match status" value="1"/>
</dbReference>
<evidence type="ECO:0000313" key="3">
    <source>
        <dbReference type="Proteomes" id="UP000322454"/>
    </source>
</evidence>
<dbReference type="PANTHER" id="PTHR24361">
    <property type="entry name" value="MITOGEN-ACTIVATED KINASE KINASE KINASE"/>
    <property type="match status" value="1"/>
</dbReference>
<dbReference type="EMBL" id="SHMQ01000010">
    <property type="protein sequence ID" value="RZV39496.1"/>
    <property type="molecule type" value="Genomic_DNA"/>
</dbReference>
<name>A0A520XEC1_9DELT</name>
<reference evidence="2 3" key="1">
    <citation type="submission" date="2019-01" db="EMBL/GenBank/DDBJ databases">
        <title>Insights into ecological role of a new deltaproteobacterial order Candidatus Sinidesulfobacterales (Sva0485) by metagenomics and metatranscriptomics.</title>
        <authorList>
            <person name="Tan S."/>
            <person name="Liu J."/>
            <person name="Fang Y."/>
            <person name="Hedlund B."/>
            <person name="Lian Z.-H."/>
            <person name="Huang L.-Y."/>
            <person name="Li J.-T."/>
            <person name="Huang L.-N."/>
            <person name="Li W.-J."/>
            <person name="Jiang H.-C."/>
            <person name="Dong H.-L."/>
            <person name="Shu W.-S."/>
        </authorList>
    </citation>
    <scope>NUCLEOTIDE SEQUENCE [LARGE SCALE GENOMIC DNA]</scope>
    <source>
        <strain evidence="2">AP4</strain>
    </source>
</reference>
<dbReference type="PROSITE" id="PS50011">
    <property type="entry name" value="PROTEIN_KINASE_DOM"/>
    <property type="match status" value="1"/>
</dbReference>
<feature type="domain" description="Protein kinase" evidence="1">
    <location>
        <begin position="20"/>
        <end position="299"/>
    </location>
</feature>